<feature type="compositionally biased region" description="Low complexity" evidence="2">
    <location>
        <begin position="474"/>
        <end position="522"/>
    </location>
</feature>
<feature type="region of interest" description="Disordered" evidence="2">
    <location>
        <begin position="474"/>
        <end position="530"/>
    </location>
</feature>
<accession>Q23G49</accession>
<evidence type="ECO:0000256" key="2">
    <source>
        <dbReference type="SAM" id="MobiDB-lite"/>
    </source>
</evidence>
<dbReference type="HOGENOM" id="CLU_277804_0_0_1"/>
<dbReference type="Proteomes" id="UP000009168">
    <property type="component" value="Unassembled WGS sequence"/>
</dbReference>
<dbReference type="AlphaFoldDB" id="Q23G49"/>
<feature type="region of interest" description="Disordered" evidence="2">
    <location>
        <begin position="344"/>
        <end position="368"/>
    </location>
</feature>
<organism evidence="3 4">
    <name type="scientific">Tetrahymena thermophila (strain SB210)</name>
    <dbReference type="NCBI Taxonomy" id="312017"/>
    <lineage>
        <taxon>Eukaryota</taxon>
        <taxon>Sar</taxon>
        <taxon>Alveolata</taxon>
        <taxon>Ciliophora</taxon>
        <taxon>Intramacronucleata</taxon>
        <taxon>Oligohymenophorea</taxon>
        <taxon>Hymenostomatida</taxon>
        <taxon>Tetrahymenina</taxon>
        <taxon>Tetrahymenidae</taxon>
        <taxon>Tetrahymena</taxon>
    </lineage>
</organism>
<feature type="compositionally biased region" description="Low complexity" evidence="2">
    <location>
        <begin position="356"/>
        <end position="366"/>
    </location>
</feature>
<name>Q23G49_TETTS</name>
<evidence type="ECO:0000313" key="4">
    <source>
        <dbReference type="Proteomes" id="UP000009168"/>
    </source>
</evidence>
<keyword evidence="4" id="KW-1185">Reference proteome</keyword>
<dbReference type="GeneID" id="7834396"/>
<gene>
    <name evidence="3" type="ORF">TTHERM_00077150</name>
</gene>
<reference evidence="4" key="1">
    <citation type="journal article" date="2006" name="PLoS Biol.">
        <title>Macronuclear genome sequence of the ciliate Tetrahymena thermophila, a model eukaryote.</title>
        <authorList>
            <person name="Eisen J.A."/>
            <person name="Coyne R.S."/>
            <person name="Wu M."/>
            <person name="Wu D."/>
            <person name="Thiagarajan M."/>
            <person name="Wortman J.R."/>
            <person name="Badger J.H."/>
            <person name="Ren Q."/>
            <person name="Amedeo P."/>
            <person name="Jones K.M."/>
            <person name="Tallon L.J."/>
            <person name="Delcher A.L."/>
            <person name="Salzberg S.L."/>
            <person name="Silva J.C."/>
            <person name="Haas B.J."/>
            <person name="Majoros W.H."/>
            <person name="Farzad M."/>
            <person name="Carlton J.M."/>
            <person name="Smith R.K. Jr."/>
            <person name="Garg J."/>
            <person name="Pearlman R.E."/>
            <person name="Karrer K.M."/>
            <person name="Sun L."/>
            <person name="Manning G."/>
            <person name="Elde N.C."/>
            <person name="Turkewitz A.P."/>
            <person name="Asai D.J."/>
            <person name="Wilkes D.E."/>
            <person name="Wang Y."/>
            <person name="Cai H."/>
            <person name="Collins K."/>
            <person name="Stewart B.A."/>
            <person name="Lee S.R."/>
            <person name="Wilamowska K."/>
            <person name="Weinberg Z."/>
            <person name="Ruzzo W.L."/>
            <person name="Wloga D."/>
            <person name="Gaertig J."/>
            <person name="Frankel J."/>
            <person name="Tsao C.-C."/>
            <person name="Gorovsky M.A."/>
            <person name="Keeling P.J."/>
            <person name="Waller R.F."/>
            <person name="Patron N.J."/>
            <person name="Cherry J.M."/>
            <person name="Stover N.A."/>
            <person name="Krieger C.J."/>
            <person name="del Toro C."/>
            <person name="Ryder H.F."/>
            <person name="Williamson S.C."/>
            <person name="Barbeau R.A."/>
            <person name="Hamilton E.P."/>
            <person name="Orias E."/>
        </authorList>
    </citation>
    <scope>NUCLEOTIDE SEQUENCE [LARGE SCALE GENOMIC DNA]</scope>
    <source>
        <strain evidence="4">SB210</strain>
    </source>
</reference>
<feature type="compositionally biased region" description="Polar residues" evidence="2">
    <location>
        <begin position="61"/>
        <end position="84"/>
    </location>
</feature>
<feature type="region of interest" description="Disordered" evidence="2">
    <location>
        <begin position="61"/>
        <end position="137"/>
    </location>
</feature>
<sequence length="1147" mass="132923">MIKLNRKASQGHVKTISANSKEDYLKERNIFFKGNCPQIQIDISNSNKFLSQQFTVHSTASASVSGNTTTIEQSSNSSPTSKNGKNSHKTHRSIEITLVDVPQSLKDKQQSSGLNQISNRQSASISTTSQQNNTQTPNSFLEIKSMLSNTSKINSNINMPNQNKENCMPSPNSCDKNQQFNSIIGNNALNTLSSIQGSQLNNNNTSISANSNSNYQINNNNTSATNNQSGNSVFSFNGNSSAVGTFQNNTSNNSNNTSNFINLASTTTNSSNQHLNMLKVNCSTSPSSRVISTSLLQAPQSYNSNNTQKAQKQSSNQLSNFQYKQNCSVTQQQKTQILCYDDENQPDWQNRMHGFQQQQQQQQQQQLKNSIQNINSTNNFQQNQLGGASGEIKQIKKKQLESFKPTSKERAITSPIGNSKLFQNVNNLGIQSFNLLPSNSASNNTSLIVNVAQQSSQINNNINTNSNVLFTDSKSQQKSNNQLQSQTQSPLVNQQQKQSLLNQIQQQNQQQNNYQQNTVQTQPSESKQGQTQLNQFIQGHKNISQLIQQQIENDLKTTQQQKQNQQQSVQKKKESSYIYSPNKEKTLKTDKSQKSITLVVGKVDSKIRASEIEEQKVNKKGQENAASTQQEELFRIKQENEKLIKELQIYKVDRELYDKQKEYMSKEREFFQNEKDLLNKQIEELQNQLKSKENNDFSSQKTKEAESQFLKERIFQYEKRNKDLENEYNMNSKIYKETITKNQEVFQKYEELKNELDQLNQNYKIQSTQLTSNQIELERLRLKSITMEQEEEDLKQNLKNMNDKLLQSQQEVIELRKKNKDLQIEIDLQIPQTTTIQKLESEVELWKIKHQTLERVLNEERMRSSFSYQNSEQTRQSVAGLEIGYLRQNLSEKEKTIMELRIENEKIVQQVKNLEIEIQQKQNIIDSQAQQFQQNMEHQQHFEFEHQKKKILQLQEEADQQFNQYIQTRKELEMKNKELEQLKNHLAQQKESSDQNELQSYKKLLEDCRNELGDVYQLMNSRKRDADLAQKQLAEQKEIMDELKNKSRAQETELLCLRETYDNVVRELEKTIKQYEQYKKVYEMQSVELHHKNREILELLQEVEVLKIKYEDLLQQQQPASENTKHSRVITKMTFSRAEEEFNADLF</sequence>
<feature type="compositionally biased region" description="Polar residues" evidence="2">
    <location>
        <begin position="110"/>
        <end position="120"/>
    </location>
</feature>
<feature type="compositionally biased region" description="Low complexity" evidence="2">
    <location>
        <begin position="557"/>
        <end position="569"/>
    </location>
</feature>
<feature type="coiled-coil region" evidence="1">
    <location>
        <begin position="890"/>
        <end position="999"/>
    </location>
</feature>
<feature type="coiled-coil region" evidence="1">
    <location>
        <begin position="612"/>
        <end position="856"/>
    </location>
</feature>
<proteinExistence type="predicted"/>
<feature type="coiled-coil region" evidence="1">
    <location>
        <begin position="1026"/>
        <end position="1116"/>
    </location>
</feature>
<dbReference type="EMBL" id="GG662704">
    <property type="protein sequence ID" value="EAR95411.2"/>
    <property type="molecule type" value="Genomic_DNA"/>
</dbReference>
<feature type="region of interest" description="Disordered" evidence="2">
    <location>
        <begin position="557"/>
        <end position="590"/>
    </location>
</feature>
<dbReference type="InParanoid" id="Q23G49"/>
<feature type="compositionally biased region" description="Low complexity" evidence="2">
    <location>
        <begin position="121"/>
        <end position="137"/>
    </location>
</feature>
<dbReference type="KEGG" id="tet:TTHERM_00077150"/>
<evidence type="ECO:0000256" key="1">
    <source>
        <dbReference type="SAM" id="Coils"/>
    </source>
</evidence>
<evidence type="ECO:0000313" key="3">
    <source>
        <dbReference type="EMBL" id="EAR95411.2"/>
    </source>
</evidence>
<protein>
    <submittedName>
        <fullName evidence="3">Uncharacterized protein</fullName>
    </submittedName>
</protein>
<keyword evidence="1" id="KW-0175">Coiled coil</keyword>
<dbReference type="RefSeq" id="XP_001015656.2">
    <property type="nucleotide sequence ID" value="XM_001015656.2"/>
</dbReference>
<feature type="region of interest" description="Disordered" evidence="2">
    <location>
        <begin position="217"/>
        <end position="236"/>
    </location>
</feature>